<feature type="domain" description="DSBA-like thioredoxin" evidence="5">
    <location>
        <begin position="6"/>
        <end position="199"/>
    </location>
</feature>
<dbReference type="PANTHER" id="PTHR13887">
    <property type="entry name" value="GLUTATHIONE S-TRANSFERASE KAPPA"/>
    <property type="match status" value="1"/>
</dbReference>
<dbReference type="SUPFAM" id="SSF52833">
    <property type="entry name" value="Thioredoxin-like"/>
    <property type="match status" value="1"/>
</dbReference>
<dbReference type="GO" id="GO:0016491">
    <property type="term" value="F:oxidoreductase activity"/>
    <property type="evidence" value="ECO:0007669"/>
    <property type="project" value="UniProtKB-KW"/>
</dbReference>
<dbReference type="GO" id="GO:0016853">
    <property type="term" value="F:isomerase activity"/>
    <property type="evidence" value="ECO:0007669"/>
    <property type="project" value="UniProtKB-KW"/>
</dbReference>
<organism evidence="6 7">
    <name type="scientific">Faecalicatena contorta</name>
    <dbReference type="NCBI Taxonomy" id="39482"/>
    <lineage>
        <taxon>Bacteria</taxon>
        <taxon>Bacillati</taxon>
        <taxon>Bacillota</taxon>
        <taxon>Clostridia</taxon>
        <taxon>Lachnospirales</taxon>
        <taxon>Lachnospiraceae</taxon>
        <taxon>Faecalicatena</taxon>
    </lineage>
</organism>
<reference evidence="7" key="1">
    <citation type="submission" date="2017-07" db="EMBL/GenBank/DDBJ databases">
        <authorList>
            <person name="Varghese N."/>
            <person name="Submissions S."/>
        </authorList>
    </citation>
    <scope>NUCLEOTIDE SEQUENCE [LARGE SCALE GENOMIC DNA]</scope>
    <source>
        <strain evidence="7">NLAE-zl-C134</strain>
    </source>
</reference>
<accession>A0A315ZR29</accession>
<keyword evidence="7" id="KW-1185">Reference proteome</keyword>
<gene>
    <name evidence="6" type="ORF">SAMN05216529_11863</name>
</gene>
<dbReference type="InterPro" id="IPR001853">
    <property type="entry name" value="DSBA-like_thioredoxin_dom"/>
</dbReference>
<name>A0A315ZR29_9FIRM</name>
<keyword evidence="1" id="KW-0732">Signal</keyword>
<evidence type="ECO:0000256" key="1">
    <source>
        <dbReference type="ARBA" id="ARBA00022729"/>
    </source>
</evidence>
<keyword evidence="6" id="KW-0413">Isomerase</keyword>
<proteinExistence type="predicted"/>
<dbReference type="RefSeq" id="WP_109714233.1">
    <property type="nucleotide sequence ID" value="NZ_QGDS01000018.1"/>
</dbReference>
<evidence type="ECO:0000313" key="6">
    <source>
        <dbReference type="EMBL" id="SUQ15952.1"/>
    </source>
</evidence>
<dbReference type="OrthoDB" id="9799122at2"/>
<evidence type="ECO:0000256" key="4">
    <source>
        <dbReference type="ARBA" id="ARBA00023284"/>
    </source>
</evidence>
<dbReference type="PANTHER" id="PTHR13887:SF14">
    <property type="entry name" value="DISULFIDE BOND FORMATION PROTEIN D"/>
    <property type="match status" value="1"/>
</dbReference>
<evidence type="ECO:0000259" key="5">
    <source>
        <dbReference type="Pfam" id="PF01323"/>
    </source>
</evidence>
<dbReference type="EMBL" id="UHJJ01000018">
    <property type="protein sequence ID" value="SUQ15952.1"/>
    <property type="molecule type" value="Genomic_DNA"/>
</dbReference>
<evidence type="ECO:0000256" key="2">
    <source>
        <dbReference type="ARBA" id="ARBA00023002"/>
    </source>
</evidence>
<dbReference type="Pfam" id="PF01323">
    <property type="entry name" value="DSBA"/>
    <property type="match status" value="1"/>
</dbReference>
<evidence type="ECO:0000313" key="7">
    <source>
        <dbReference type="Proteomes" id="UP000254051"/>
    </source>
</evidence>
<sequence>MSRIEIEFFHDVICSFCFPMSYRMRQLQNLMPDVHIKHRSFALAKSEQDFVDMFGSREAAKTEILTHWDHANQNDDLHRFQIEGMRKSTFPFPSSMNVLVACKAAYLIAGEEAYWNAFDVLQKALFVESQNIEEESVIFQCIREINIDFEKWKEYYRDSKSLEAVEEDLLLAEGYGIESVPCLIINKTHKLSGTLPLNEIINAVNKAASVSEEKEILEGGACKLEDGKFHCD</sequence>
<protein>
    <submittedName>
        <fullName evidence="6">Predicted dithiol-disulfide isomerase, DsbA family</fullName>
    </submittedName>
</protein>
<dbReference type="InterPro" id="IPR036249">
    <property type="entry name" value="Thioredoxin-like_sf"/>
</dbReference>
<keyword evidence="4" id="KW-0676">Redox-active center</keyword>
<evidence type="ECO:0000256" key="3">
    <source>
        <dbReference type="ARBA" id="ARBA00023157"/>
    </source>
</evidence>
<dbReference type="Proteomes" id="UP000254051">
    <property type="component" value="Unassembled WGS sequence"/>
</dbReference>
<dbReference type="AlphaFoldDB" id="A0A315ZR29"/>
<dbReference type="Gene3D" id="3.40.30.10">
    <property type="entry name" value="Glutaredoxin"/>
    <property type="match status" value="1"/>
</dbReference>
<keyword evidence="2" id="KW-0560">Oxidoreductase</keyword>
<keyword evidence="3" id="KW-1015">Disulfide bond</keyword>